<evidence type="ECO:0000259" key="2">
    <source>
        <dbReference type="Pfam" id="PF03703"/>
    </source>
</evidence>
<feature type="transmembrane region" description="Helical" evidence="1">
    <location>
        <begin position="47"/>
        <end position="68"/>
    </location>
</feature>
<feature type="domain" description="YdbS-like PH" evidence="2">
    <location>
        <begin position="74"/>
        <end position="150"/>
    </location>
</feature>
<keyword evidence="1" id="KW-0472">Membrane</keyword>
<dbReference type="PANTHER" id="PTHR34473">
    <property type="entry name" value="UPF0699 TRANSMEMBRANE PROTEIN YDBS"/>
    <property type="match status" value="1"/>
</dbReference>
<evidence type="ECO:0000313" key="3">
    <source>
        <dbReference type="EMBL" id="MPM45640.1"/>
    </source>
</evidence>
<keyword evidence="1" id="KW-1133">Transmembrane helix</keyword>
<feature type="transmembrane region" description="Helical" evidence="1">
    <location>
        <begin position="20"/>
        <end position="41"/>
    </location>
</feature>
<protein>
    <recommendedName>
        <fullName evidence="2">YdbS-like PH domain-containing protein</fullName>
    </recommendedName>
</protein>
<gene>
    <name evidence="3" type="ORF">SDC9_92328</name>
</gene>
<dbReference type="EMBL" id="VSSQ01010956">
    <property type="protein sequence ID" value="MPM45640.1"/>
    <property type="molecule type" value="Genomic_DNA"/>
</dbReference>
<dbReference type="Pfam" id="PF03703">
    <property type="entry name" value="bPH_2"/>
    <property type="match status" value="1"/>
</dbReference>
<organism evidence="3">
    <name type="scientific">bioreactor metagenome</name>
    <dbReference type="NCBI Taxonomy" id="1076179"/>
    <lineage>
        <taxon>unclassified sequences</taxon>
        <taxon>metagenomes</taxon>
        <taxon>ecological metagenomes</taxon>
    </lineage>
</organism>
<reference evidence="3" key="1">
    <citation type="submission" date="2019-08" db="EMBL/GenBank/DDBJ databases">
        <authorList>
            <person name="Kucharzyk K."/>
            <person name="Murdoch R.W."/>
            <person name="Higgins S."/>
            <person name="Loffler F."/>
        </authorList>
    </citation>
    <scope>NUCLEOTIDE SEQUENCE</scope>
</reference>
<dbReference type="PANTHER" id="PTHR34473:SF2">
    <property type="entry name" value="UPF0699 TRANSMEMBRANE PROTEIN YDBT"/>
    <property type="match status" value="1"/>
</dbReference>
<dbReference type="AlphaFoldDB" id="A0A644ZXD5"/>
<keyword evidence="1" id="KW-0812">Transmembrane</keyword>
<comment type="caution">
    <text evidence="3">The sequence shown here is derived from an EMBL/GenBank/DDBJ whole genome shotgun (WGS) entry which is preliminary data.</text>
</comment>
<proteinExistence type="predicted"/>
<dbReference type="InterPro" id="IPR005182">
    <property type="entry name" value="YdbS-like_PH"/>
</dbReference>
<sequence length="176" mass="20654">MQEYQKLNKNAIKSWTISRLIGAFITSIVLIAGEIFFSRIIDDFNKVRFIFTISIISLVIILLINSFISPTIEYKQWRYKITNDKIEFIEGIYFVRKVIIPIIRIQHIQLNQGPINKFFDLYDISIFTAGGQHKIPNIDSERAEEISEYLKEVIKNKISKENILSDKDLDSYDETR</sequence>
<name>A0A644ZXD5_9ZZZZ</name>
<evidence type="ECO:0000256" key="1">
    <source>
        <dbReference type="SAM" id="Phobius"/>
    </source>
</evidence>
<accession>A0A644ZXD5</accession>